<evidence type="ECO:0000313" key="3">
    <source>
        <dbReference type="Proteomes" id="UP001604336"/>
    </source>
</evidence>
<reference evidence="3" key="1">
    <citation type="submission" date="2024-07" db="EMBL/GenBank/DDBJ databases">
        <title>Two chromosome-level genome assemblies of Korean endemic species Abeliophyllum distichum and Forsythia ovata (Oleaceae).</title>
        <authorList>
            <person name="Jang H."/>
        </authorList>
    </citation>
    <scope>NUCLEOTIDE SEQUENCE [LARGE SCALE GENOMIC DNA]</scope>
</reference>
<evidence type="ECO:0000313" key="2">
    <source>
        <dbReference type="EMBL" id="KAL2469862.1"/>
    </source>
</evidence>
<feature type="region of interest" description="Disordered" evidence="1">
    <location>
        <begin position="1"/>
        <end position="25"/>
    </location>
</feature>
<protein>
    <submittedName>
        <fullName evidence="2">Uncharacterized protein</fullName>
    </submittedName>
</protein>
<keyword evidence="3" id="KW-1185">Reference proteome</keyword>
<dbReference type="AlphaFoldDB" id="A0ABD1Q107"/>
<accession>A0ABD1Q107</accession>
<comment type="caution">
    <text evidence="2">The sequence shown here is derived from an EMBL/GenBank/DDBJ whole genome shotgun (WGS) entry which is preliminary data.</text>
</comment>
<dbReference type="EMBL" id="JBFOLK010000012">
    <property type="protein sequence ID" value="KAL2469862.1"/>
    <property type="molecule type" value="Genomic_DNA"/>
</dbReference>
<evidence type="ECO:0000256" key="1">
    <source>
        <dbReference type="SAM" id="MobiDB-lite"/>
    </source>
</evidence>
<dbReference type="Pfam" id="PF05340">
    <property type="entry name" value="DUF740"/>
    <property type="match status" value="1"/>
</dbReference>
<dbReference type="PANTHER" id="PTHR31659">
    <property type="entry name" value="PROTEIN: UPF0503-LIKE PROTEIN, PUTATIVE (DUF740)-RELATED"/>
    <property type="match status" value="1"/>
</dbReference>
<proteinExistence type="predicted"/>
<name>A0ABD1Q107_9LAMI</name>
<gene>
    <name evidence="2" type="ORF">Adt_37998</name>
</gene>
<dbReference type="InterPro" id="IPR008004">
    <property type="entry name" value="OCTOPUS-like"/>
</dbReference>
<sequence>MNPTVANPTAPPTPPPHQLQPPRSSFSCDCHPDEQFIGFFPSCLCERLTTLDQSSFVTPSSSRRPLSSALPPPLNLYSLPPLKLQLPTTTTTTTSLHVPLPHLSRYHYF</sequence>
<dbReference type="Proteomes" id="UP001604336">
    <property type="component" value="Unassembled WGS sequence"/>
</dbReference>
<organism evidence="2 3">
    <name type="scientific">Abeliophyllum distichum</name>
    <dbReference type="NCBI Taxonomy" id="126358"/>
    <lineage>
        <taxon>Eukaryota</taxon>
        <taxon>Viridiplantae</taxon>
        <taxon>Streptophyta</taxon>
        <taxon>Embryophyta</taxon>
        <taxon>Tracheophyta</taxon>
        <taxon>Spermatophyta</taxon>
        <taxon>Magnoliopsida</taxon>
        <taxon>eudicotyledons</taxon>
        <taxon>Gunneridae</taxon>
        <taxon>Pentapetalae</taxon>
        <taxon>asterids</taxon>
        <taxon>lamiids</taxon>
        <taxon>Lamiales</taxon>
        <taxon>Oleaceae</taxon>
        <taxon>Forsythieae</taxon>
        <taxon>Abeliophyllum</taxon>
    </lineage>
</organism>
<dbReference type="PANTHER" id="PTHR31659:SF9">
    <property type="entry name" value="PROTEIN: UPF0503-LIKE PROTEIN, PUTATIVE (DUF740)-RELATED"/>
    <property type="match status" value="1"/>
</dbReference>
<feature type="compositionally biased region" description="Pro residues" evidence="1">
    <location>
        <begin position="9"/>
        <end position="19"/>
    </location>
</feature>